<sequence length="241" mass="27553">MFTTRVHRVSAKVRRLRSGKLEVFSPKSPPKPLRDMAKRGELEDSVASVTTTPRGHGRRGSRASNKVPAIIVESSGQHEKQSLYPSLTTLASLDEQEDEFSCKDCCKAACNHFFNFTFRSCMYITCQQKEMHPRGSSANVEDMEVEQMKTSLQFHFLNPFQKWRNAKRRRFPWKLFVQLLNTILVTLQVRTYVCRTLERQKKSVIETSVLCKIKISTPTKNDGGIYIYILSTSQSPSQVPG</sequence>
<reference evidence="2" key="1">
    <citation type="submission" date="2023-03" db="EMBL/GenBank/DDBJ databases">
        <authorList>
            <person name="Steffen K."/>
            <person name="Cardenas P."/>
        </authorList>
    </citation>
    <scope>NUCLEOTIDE SEQUENCE</scope>
</reference>
<dbReference type="InterPro" id="IPR039031">
    <property type="entry name" value="Mucolipin"/>
</dbReference>
<dbReference type="GO" id="GO:0072345">
    <property type="term" value="F:NAADP-sensitive calcium-release channel activity"/>
    <property type="evidence" value="ECO:0007669"/>
    <property type="project" value="TreeGrafter"/>
</dbReference>
<proteinExistence type="predicted"/>
<protein>
    <submittedName>
        <fullName evidence="2">Uncharacterized protein</fullName>
    </submittedName>
</protein>
<feature type="compositionally biased region" description="Basic and acidic residues" evidence="1">
    <location>
        <begin position="32"/>
        <end position="42"/>
    </location>
</feature>
<dbReference type="EMBL" id="CASHTH010000742">
    <property type="protein sequence ID" value="CAI8007044.1"/>
    <property type="molecule type" value="Genomic_DNA"/>
</dbReference>
<feature type="region of interest" description="Disordered" evidence="1">
    <location>
        <begin position="22"/>
        <end position="65"/>
    </location>
</feature>
<dbReference type="GO" id="GO:0016020">
    <property type="term" value="C:membrane"/>
    <property type="evidence" value="ECO:0007669"/>
    <property type="project" value="TreeGrafter"/>
</dbReference>
<dbReference type="PANTHER" id="PTHR12127">
    <property type="entry name" value="MUCOLIPIN"/>
    <property type="match status" value="1"/>
</dbReference>
<organism evidence="2 3">
    <name type="scientific">Geodia barretti</name>
    <name type="common">Barrett's horny sponge</name>
    <dbReference type="NCBI Taxonomy" id="519541"/>
    <lineage>
        <taxon>Eukaryota</taxon>
        <taxon>Metazoa</taxon>
        <taxon>Porifera</taxon>
        <taxon>Demospongiae</taxon>
        <taxon>Heteroscleromorpha</taxon>
        <taxon>Tetractinellida</taxon>
        <taxon>Astrophorina</taxon>
        <taxon>Geodiidae</taxon>
        <taxon>Geodia</taxon>
    </lineage>
</organism>
<comment type="caution">
    <text evidence="2">The sequence shown here is derived from an EMBL/GenBank/DDBJ whole genome shotgun (WGS) entry which is preliminary data.</text>
</comment>
<keyword evidence="3" id="KW-1185">Reference proteome</keyword>
<gene>
    <name evidence="2" type="ORF">GBAR_LOCUS5021</name>
</gene>
<name>A0AA35W4E1_GEOBA</name>
<evidence type="ECO:0000313" key="3">
    <source>
        <dbReference type="Proteomes" id="UP001174909"/>
    </source>
</evidence>
<evidence type="ECO:0000256" key="1">
    <source>
        <dbReference type="SAM" id="MobiDB-lite"/>
    </source>
</evidence>
<dbReference type="Proteomes" id="UP001174909">
    <property type="component" value="Unassembled WGS sequence"/>
</dbReference>
<evidence type="ECO:0000313" key="2">
    <source>
        <dbReference type="EMBL" id="CAI8007044.1"/>
    </source>
</evidence>
<dbReference type="AlphaFoldDB" id="A0AA35W4E1"/>
<accession>A0AA35W4E1</accession>
<dbReference type="PANTHER" id="PTHR12127:SF7">
    <property type="entry name" value="SD02261P"/>
    <property type="match status" value="1"/>
</dbReference>